<sequence length="123" mass="14189">MNTVSQKLNNYMQTGHEYRIEMCQIFHVMQGVVTANFEFSFLSAGEINSAMVFQLCYEDLKYFNGKPLVRSKKQPMKKKTQNPEHQITHTAVRLSVFFHASTVIPESVALMLMFLFEVSLETS</sequence>
<keyword evidence="2" id="KW-1185">Reference proteome</keyword>
<gene>
    <name evidence="1" type="ORF">Amon02_000288300</name>
</gene>
<dbReference type="EMBL" id="BSXS01001732">
    <property type="protein sequence ID" value="GME77085.1"/>
    <property type="molecule type" value="Genomic_DNA"/>
</dbReference>
<evidence type="ECO:0000313" key="2">
    <source>
        <dbReference type="Proteomes" id="UP001165064"/>
    </source>
</evidence>
<name>A0ACB5SYS3_AMBMO</name>
<organism evidence="1 2">
    <name type="scientific">Ambrosiozyma monospora</name>
    <name type="common">Yeast</name>
    <name type="synonym">Endomycopsis monosporus</name>
    <dbReference type="NCBI Taxonomy" id="43982"/>
    <lineage>
        <taxon>Eukaryota</taxon>
        <taxon>Fungi</taxon>
        <taxon>Dikarya</taxon>
        <taxon>Ascomycota</taxon>
        <taxon>Saccharomycotina</taxon>
        <taxon>Pichiomycetes</taxon>
        <taxon>Pichiales</taxon>
        <taxon>Pichiaceae</taxon>
        <taxon>Ambrosiozyma</taxon>
    </lineage>
</organism>
<reference evidence="1" key="1">
    <citation type="submission" date="2023-04" db="EMBL/GenBank/DDBJ databases">
        <title>Ambrosiozyma monospora NBRC 10751.</title>
        <authorList>
            <person name="Ichikawa N."/>
            <person name="Sato H."/>
            <person name="Tonouchi N."/>
        </authorList>
    </citation>
    <scope>NUCLEOTIDE SEQUENCE</scope>
    <source>
        <strain evidence="1">NBRC 10751</strain>
    </source>
</reference>
<accession>A0ACB5SYS3</accession>
<dbReference type="Proteomes" id="UP001165064">
    <property type="component" value="Unassembled WGS sequence"/>
</dbReference>
<comment type="caution">
    <text evidence="1">The sequence shown here is derived from an EMBL/GenBank/DDBJ whole genome shotgun (WGS) entry which is preliminary data.</text>
</comment>
<protein>
    <submittedName>
        <fullName evidence="1">Unnamed protein product</fullName>
    </submittedName>
</protein>
<evidence type="ECO:0000313" key="1">
    <source>
        <dbReference type="EMBL" id="GME77085.1"/>
    </source>
</evidence>
<proteinExistence type="predicted"/>